<evidence type="ECO:0000256" key="1">
    <source>
        <dbReference type="ARBA" id="ARBA00004167"/>
    </source>
</evidence>
<dbReference type="SUPFAM" id="SSF140478">
    <property type="entry name" value="LemA-like"/>
    <property type="match status" value="1"/>
</dbReference>
<dbReference type="EMBL" id="ADNW02000007">
    <property type="protein sequence ID" value="EGD24784.1"/>
    <property type="molecule type" value="Genomic_DNA"/>
</dbReference>
<keyword evidence="4" id="KW-1133">Transmembrane helix</keyword>
<dbReference type="AlphaFoldDB" id="E9SZ27"/>
<evidence type="ECO:0000256" key="4">
    <source>
        <dbReference type="ARBA" id="ARBA00022989"/>
    </source>
</evidence>
<keyword evidence="7" id="KW-1185">Reference proteome</keyword>
<dbReference type="PANTHER" id="PTHR34478">
    <property type="entry name" value="PROTEIN LEMA"/>
    <property type="match status" value="1"/>
</dbReference>
<evidence type="ECO:0000256" key="5">
    <source>
        <dbReference type="ARBA" id="ARBA00023136"/>
    </source>
</evidence>
<dbReference type="Pfam" id="PF04011">
    <property type="entry name" value="LemA"/>
    <property type="match status" value="1"/>
</dbReference>
<comment type="caution">
    <text evidence="6">The sequence shown here is derived from an EMBL/GenBank/DDBJ whole genome shotgun (WGS) entry which is preliminary data.</text>
</comment>
<comment type="similarity">
    <text evidence="2">Belongs to the LemA family.</text>
</comment>
<dbReference type="Proteomes" id="UP000004245">
    <property type="component" value="Unassembled WGS sequence"/>
</dbReference>
<dbReference type="HOGENOM" id="CLU_1487940_0_0_11"/>
<organism evidence="6 7">
    <name type="scientific">Prescottella equi ATCC 33707</name>
    <dbReference type="NCBI Taxonomy" id="525370"/>
    <lineage>
        <taxon>Bacteria</taxon>
        <taxon>Bacillati</taxon>
        <taxon>Actinomycetota</taxon>
        <taxon>Actinomycetes</taxon>
        <taxon>Mycobacteriales</taxon>
        <taxon>Nocardiaceae</taxon>
        <taxon>Prescottella</taxon>
    </lineage>
</organism>
<dbReference type="PANTHER" id="PTHR34478:SF2">
    <property type="entry name" value="MEMBRANE PROTEIN"/>
    <property type="match status" value="1"/>
</dbReference>
<dbReference type="InterPro" id="IPR007156">
    <property type="entry name" value="MamQ_LemA"/>
</dbReference>
<name>E9SZ27_RHOHA</name>
<reference evidence="6" key="1">
    <citation type="submission" date="2011-01" db="EMBL/GenBank/DDBJ databases">
        <authorList>
            <person name="Muzny D."/>
            <person name="Qin X."/>
            <person name="Buhay C."/>
            <person name="Dugan-Rocha S."/>
            <person name="Ding Y."/>
            <person name="Chen G."/>
            <person name="Hawes A."/>
            <person name="Holder M."/>
            <person name="Jhangiani S."/>
            <person name="Johnson A."/>
            <person name="Khan Z."/>
            <person name="Li Z."/>
            <person name="Liu W."/>
            <person name="Liu X."/>
            <person name="Perez L."/>
            <person name="Shen H."/>
            <person name="Wang Q."/>
            <person name="Watt J."/>
            <person name="Xi L."/>
            <person name="Xin Y."/>
            <person name="Zhou J."/>
            <person name="Deng J."/>
            <person name="Jiang H."/>
            <person name="Liu Y."/>
            <person name="Qu J."/>
            <person name="Song X.-Z."/>
            <person name="Zhang L."/>
            <person name="Villasana D."/>
            <person name="Johnson A."/>
            <person name="Liu J."/>
            <person name="Liyanage D."/>
            <person name="Lorensuhewa L."/>
            <person name="Robinson T."/>
            <person name="Song A."/>
            <person name="Song B.-B."/>
            <person name="Dinh H."/>
            <person name="Thornton R."/>
            <person name="Coyle M."/>
            <person name="Francisco L."/>
            <person name="Jackson L."/>
            <person name="Javaid M."/>
            <person name="Korchina V."/>
            <person name="Kovar C."/>
            <person name="Mata R."/>
            <person name="Mathew T."/>
            <person name="Ngo R."/>
            <person name="Nguyen L."/>
            <person name="Nguyen N."/>
            <person name="Okwuonu G."/>
            <person name="Ongeri F."/>
            <person name="Pham C."/>
            <person name="Simmons D."/>
            <person name="Wilczek-Boney K."/>
            <person name="Hale W."/>
            <person name="Jakkamsetti A."/>
            <person name="Pham P."/>
            <person name="Ruth R."/>
            <person name="San Lucas F."/>
            <person name="Warren J."/>
            <person name="Zhang J."/>
            <person name="Zhao Z."/>
            <person name="Zhou C."/>
            <person name="Zhu D."/>
            <person name="Lee S."/>
            <person name="Bess C."/>
            <person name="Blankenburg K."/>
            <person name="Forbes L."/>
            <person name="Fu Q."/>
            <person name="Gubbala S."/>
            <person name="Hirani K."/>
            <person name="Jayaseelan J.C."/>
            <person name="Lara F."/>
            <person name="Munidasa M."/>
            <person name="Palculict T."/>
            <person name="Patil S."/>
            <person name="Pu L.-L."/>
            <person name="Saada N."/>
            <person name="Tang L."/>
            <person name="Weissenberger G."/>
            <person name="Zhu Y."/>
            <person name="Hemphill L."/>
            <person name="Shang Y."/>
            <person name="Youmans B."/>
            <person name="Ayvaz T."/>
            <person name="Ross M."/>
            <person name="Santibanez J."/>
            <person name="Aqrawi P."/>
            <person name="Gross S."/>
            <person name="Joshi V."/>
            <person name="Fowler G."/>
            <person name="Nazareth L."/>
            <person name="Reid J."/>
            <person name="Worley K."/>
            <person name="Petrosino J."/>
            <person name="Highlander S."/>
            <person name="Gibbs R."/>
        </authorList>
    </citation>
    <scope>NUCLEOTIDE SEQUENCE [LARGE SCALE GENOMIC DNA]</scope>
    <source>
        <strain evidence="6">ATCC 33707</strain>
    </source>
</reference>
<protein>
    <submittedName>
        <fullName evidence="6">LemA family protein</fullName>
    </submittedName>
</protein>
<evidence type="ECO:0000313" key="6">
    <source>
        <dbReference type="EMBL" id="EGD24784.1"/>
    </source>
</evidence>
<dbReference type="Gene3D" id="1.20.1440.20">
    <property type="entry name" value="LemA-like domain"/>
    <property type="match status" value="1"/>
</dbReference>
<accession>E9SZ27</accession>
<proteinExistence type="inferred from homology"/>
<keyword evidence="5" id="KW-0472">Membrane</keyword>
<keyword evidence="3" id="KW-0812">Transmembrane</keyword>
<evidence type="ECO:0000256" key="3">
    <source>
        <dbReference type="ARBA" id="ARBA00022692"/>
    </source>
</evidence>
<comment type="subcellular location">
    <subcellularLocation>
        <location evidence="1">Membrane</location>
        <topology evidence="1">Single-pass membrane protein</topology>
    </subcellularLocation>
</comment>
<evidence type="ECO:0000256" key="2">
    <source>
        <dbReference type="ARBA" id="ARBA00008854"/>
    </source>
</evidence>
<evidence type="ECO:0000313" key="7">
    <source>
        <dbReference type="Proteomes" id="UP000004245"/>
    </source>
</evidence>
<dbReference type="InterPro" id="IPR023353">
    <property type="entry name" value="LemA-like_dom_sf"/>
</dbReference>
<dbReference type="STRING" id="43767.A6I91_07510"/>
<sequence>MSGVVLVVLVVVVILVAWLASVNRNLRRLDANLRTALSLIHVEQDRRCEYVPGLVLAVADTVGRELVSTVTGARSLAMRVREENLDLGRQAGAENALSAALASLMGTARSYPALRRDWAFVRPAHEIDQTETRLAGAVTVYNDLARKLNDSLRTFPASLLARPAGIAAAPLFEAATLQMPTSADDASAAEQAA</sequence>
<gene>
    <name evidence="6" type="ORF">HMPREF0724_11319</name>
</gene>
<dbReference type="GO" id="GO:0016020">
    <property type="term" value="C:membrane"/>
    <property type="evidence" value="ECO:0007669"/>
    <property type="project" value="UniProtKB-SubCell"/>
</dbReference>
<dbReference type="OrthoDB" id="4467773at2"/>